<name>A0ABQ1NTQ4_9MICC</name>
<evidence type="ECO:0000313" key="4">
    <source>
        <dbReference type="EMBL" id="GGC84516.1"/>
    </source>
</evidence>
<evidence type="ECO:0000313" key="5">
    <source>
        <dbReference type="Proteomes" id="UP000597761"/>
    </source>
</evidence>
<dbReference type="Pfam" id="PF08327">
    <property type="entry name" value="AHSA1"/>
    <property type="match status" value="1"/>
</dbReference>
<dbReference type="EMBL" id="BMJI01000003">
    <property type="protein sequence ID" value="GGC84516.1"/>
    <property type="molecule type" value="Genomic_DNA"/>
</dbReference>
<proteinExistence type="inferred from homology"/>
<evidence type="ECO:0000256" key="2">
    <source>
        <dbReference type="SAM" id="MobiDB-lite"/>
    </source>
</evidence>
<dbReference type="RefSeq" id="WP_188666841.1">
    <property type="nucleotide sequence ID" value="NZ_BMJI01000003.1"/>
</dbReference>
<dbReference type="InterPro" id="IPR023393">
    <property type="entry name" value="START-like_dom_sf"/>
</dbReference>
<dbReference type="SUPFAM" id="SSF55961">
    <property type="entry name" value="Bet v1-like"/>
    <property type="match status" value="1"/>
</dbReference>
<organism evidence="4 5">
    <name type="scientific">Tersicoccus solisilvae</name>
    <dbReference type="NCBI Taxonomy" id="1882339"/>
    <lineage>
        <taxon>Bacteria</taxon>
        <taxon>Bacillati</taxon>
        <taxon>Actinomycetota</taxon>
        <taxon>Actinomycetes</taxon>
        <taxon>Micrococcales</taxon>
        <taxon>Micrococcaceae</taxon>
        <taxon>Tersicoccus</taxon>
    </lineage>
</organism>
<evidence type="ECO:0000259" key="3">
    <source>
        <dbReference type="Pfam" id="PF08327"/>
    </source>
</evidence>
<keyword evidence="5" id="KW-1185">Reference proteome</keyword>
<sequence>MIAATTVTRLPQALILTRRFTAPREKVFRALSRPEHLRRWWGPPSCPVVDCTVDFRPGGIWHYRLRSTDGQEHWMRAVYRDIVPPERISWVENSSDEHGAVTTALAPTVTTLTLAATGNITLLTAELRYHSTTDRDAAIARGVERGFGAALDELNGLLGRGMPAAYTTTAVRDGSPSQGGIDVPDHLR</sequence>
<feature type="domain" description="Activator of Hsp90 ATPase homologue 1/2-like C-terminal" evidence="3">
    <location>
        <begin position="22"/>
        <end position="158"/>
    </location>
</feature>
<dbReference type="InterPro" id="IPR013538">
    <property type="entry name" value="ASHA1/2-like_C"/>
</dbReference>
<comment type="similarity">
    <text evidence="1">Belongs to the AHA1 family.</text>
</comment>
<gene>
    <name evidence="4" type="ORF">GCM10011512_09200</name>
</gene>
<feature type="compositionally biased region" description="Polar residues" evidence="2">
    <location>
        <begin position="169"/>
        <end position="178"/>
    </location>
</feature>
<feature type="region of interest" description="Disordered" evidence="2">
    <location>
        <begin position="169"/>
        <end position="188"/>
    </location>
</feature>
<protein>
    <recommendedName>
        <fullName evidence="3">Activator of Hsp90 ATPase homologue 1/2-like C-terminal domain-containing protein</fullName>
    </recommendedName>
</protein>
<comment type="caution">
    <text evidence="4">The sequence shown here is derived from an EMBL/GenBank/DDBJ whole genome shotgun (WGS) entry which is preliminary data.</text>
</comment>
<dbReference type="Proteomes" id="UP000597761">
    <property type="component" value="Unassembled WGS sequence"/>
</dbReference>
<dbReference type="Gene3D" id="3.30.530.20">
    <property type="match status" value="1"/>
</dbReference>
<evidence type="ECO:0000256" key="1">
    <source>
        <dbReference type="ARBA" id="ARBA00006817"/>
    </source>
</evidence>
<accession>A0ABQ1NTQ4</accession>
<reference evidence="5" key="1">
    <citation type="journal article" date="2019" name="Int. J. Syst. Evol. Microbiol.">
        <title>The Global Catalogue of Microorganisms (GCM) 10K type strain sequencing project: providing services to taxonomists for standard genome sequencing and annotation.</title>
        <authorList>
            <consortium name="The Broad Institute Genomics Platform"/>
            <consortium name="The Broad Institute Genome Sequencing Center for Infectious Disease"/>
            <person name="Wu L."/>
            <person name="Ma J."/>
        </authorList>
    </citation>
    <scope>NUCLEOTIDE SEQUENCE [LARGE SCALE GENOMIC DNA]</scope>
    <source>
        <strain evidence="5">CGMCC 1.15480</strain>
    </source>
</reference>